<dbReference type="AlphaFoldDB" id="A0A553P6R5"/>
<dbReference type="Pfam" id="PF10257">
    <property type="entry name" value="RAI16-like"/>
    <property type="match status" value="1"/>
</dbReference>
<comment type="caution">
    <text evidence="4">The sequence shown here is derived from an EMBL/GenBank/DDBJ whole genome shotgun (WGS) entry which is preliminary data.</text>
</comment>
<feature type="compositionally biased region" description="Basic and acidic residues" evidence="2">
    <location>
        <begin position="1104"/>
        <end position="1118"/>
    </location>
</feature>
<feature type="region of interest" description="Disordered" evidence="2">
    <location>
        <begin position="980"/>
        <end position="1033"/>
    </location>
</feature>
<dbReference type="InterPro" id="IPR019384">
    <property type="entry name" value="FHIP"/>
</dbReference>
<dbReference type="Proteomes" id="UP000318571">
    <property type="component" value="Chromosome 3"/>
</dbReference>
<evidence type="ECO:0000313" key="4">
    <source>
        <dbReference type="EMBL" id="TRY73372.1"/>
    </source>
</evidence>
<dbReference type="Pfam" id="PF19311">
    <property type="entry name" value="KELAA"/>
    <property type="match status" value="1"/>
</dbReference>
<feature type="region of interest" description="Disordered" evidence="2">
    <location>
        <begin position="1093"/>
        <end position="1118"/>
    </location>
</feature>
<feature type="domain" description="FHF complex subunit HOOK-interacting protein C-terminal" evidence="3">
    <location>
        <begin position="838"/>
        <end position="929"/>
    </location>
</feature>
<feature type="compositionally biased region" description="Low complexity" evidence="2">
    <location>
        <begin position="985"/>
        <end position="1008"/>
    </location>
</feature>
<dbReference type="InterPro" id="IPR045669">
    <property type="entry name" value="FHIP_C"/>
</dbReference>
<accession>A0A553P6R5</accession>
<feature type="region of interest" description="Disordered" evidence="2">
    <location>
        <begin position="644"/>
        <end position="695"/>
    </location>
</feature>
<feature type="region of interest" description="Disordered" evidence="2">
    <location>
        <begin position="784"/>
        <end position="819"/>
    </location>
</feature>
<name>A0A553P6R5_TIGCA</name>
<evidence type="ECO:0000256" key="1">
    <source>
        <dbReference type="ARBA" id="ARBA00024336"/>
    </source>
</evidence>
<dbReference type="PANTHER" id="PTHR21705:SF11">
    <property type="entry name" value="FHIP FAMILY PROTEIN CG3558"/>
    <property type="match status" value="1"/>
</dbReference>
<feature type="region of interest" description="Disordered" evidence="2">
    <location>
        <begin position="584"/>
        <end position="606"/>
    </location>
</feature>
<feature type="compositionally biased region" description="Polar residues" evidence="2">
    <location>
        <begin position="664"/>
        <end position="695"/>
    </location>
</feature>
<comment type="similarity">
    <text evidence="1">Belongs to the FHIP family.</text>
</comment>
<gene>
    <name evidence="4" type="ORF">TCAL_01536</name>
</gene>
<dbReference type="Pfam" id="PF19314">
    <property type="entry name" value="DUF5917"/>
    <property type="match status" value="1"/>
</dbReference>
<dbReference type="PANTHER" id="PTHR21705">
    <property type="entry name" value="RAI16 PROTEIN-RELATED"/>
    <property type="match status" value="1"/>
</dbReference>
<evidence type="ECO:0000313" key="5">
    <source>
        <dbReference type="Proteomes" id="UP000318571"/>
    </source>
</evidence>
<evidence type="ECO:0000256" key="2">
    <source>
        <dbReference type="SAM" id="MobiDB-lite"/>
    </source>
</evidence>
<dbReference type="OMA" id="RMPSLVQ"/>
<protein>
    <recommendedName>
        <fullName evidence="3">FHF complex subunit HOOK-interacting protein C-terminal domain-containing protein</fullName>
    </recommendedName>
</protein>
<dbReference type="InterPro" id="IPR045668">
    <property type="entry name" value="FHIP_KELAA_motif"/>
</dbReference>
<feature type="compositionally biased region" description="Low complexity" evidence="2">
    <location>
        <begin position="102"/>
        <end position="111"/>
    </location>
</feature>
<dbReference type="STRING" id="6832.A0A553P6R5"/>
<feature type="compositionally biased region" description="Polar residues" evidence="2">
    <location>
        <begin position="784"/>
        <end position="797"/>
    </location>
</feature>
<dbReference type="EMBL" id="VCGU01000007">
    <property type="protein sequence ID" value="TRY73372.1"/>
    <property type="molecule type" value="Genomic_DNA"/>
</dbReference>
<reference evidence="4 5" key="1">
    <citation type="journal article" date="2018" name="Nat. Ecol. Evol.">
        <title>Genomic signatures of mitonuclear coevolution across populations of Tigriopus californicus.</title>
        <authorList>
            <person name="Barreto F.S."/>
            <person name="Watson E.T."/>
            <person name="Lima T.G."/>
            <person name="Willett C.S."/>
            <person name="Edmands S."/>
            <person name="Li W."/>
            <person name="Burton R.S."/>
        </authorList>
    </citation>
    <scope>NUCLEOTIDE SEQUENCE [LARGE SCALE GENOMIC DNA]</scope>
    <source>
        <strain evidence="4 5">San Diego</strain>
    </source>
</reference>
<feature type="region of interest" description="Disordered" evidence="2">
    <location>
        <begin position="71"/>
        <end position="111"/>
    </location>
</feature>
<evidence type="ECO:0000259" key="3">
    <source>
        <dbReference type="Pfam" id="PF19314"/>
    </source>
</evidence>
<proteinExistence type="inferred from homology"/>
<sequence length="1118" mass="123548">MNQVGWNVSGGRESPAWVRAETFQRHWQQLRDIATIQMTVPSADEMVAVLNLLDQMTRLLDLEMARPLVAPASTARRSDDLAPWPPTGTSSGDPSPAPSSPSSPDTTPLTSLSPLCRDLRLPCLDLLLSENVLAHILATSRMPIDDCHSDELRRQQLVLYETLLNSDQAPTLLTHQPFLKPLLELLHQFDQEQIAASSSSAYSSSPSTLSPMTISRDTEVHLVLLLNQLCQRLMENMHLLDLFFHASHPEPESPDSAGQPTRFLIFSILIHYIHREGHTGQLARDALIHCMSLSHKNEAVGRHIAKQSNFCPVLATGLSGLYSLLPRRLPRHLENDPHWHRIVMSDLNAMPELASFLSSLEFCDAVLQIAHPKVREHLLGLIYMGFLVPVLGPALTQISEAEVICTTAYVDLFLRRLSEPSLLAVFLRFIFTDQCDDKSIIDTLVIRISSQTKLCQVSLSLFETLINLNCEDVLLWLVFRHLIPLRHILPSQKDLIREPDLHGRAAQKILSLTPICCQEATSYYLEHKMNHTANQSQQHNALANFWSGLRNNLVYSSNESDHNRHPHPPEAVLVADEASEVLNNSHGDSRLRGPPSSKIDERNPLQRQSENFKQYLHDARALVRHRYEASLAWQYDYDGLRPPPDALKASTSDSSAPKIRARQDMSSPNDLSICDTNSDGPFNSTSLTETAPSSGYLSLSHPIHSAPNAMSSSIMSCSPMTSSGPVSLIEEEDREFWSLMNDPGVSEGQIKRVIKKMQLQQHQPIQHPTHNAVAASHPLLDEQLSVSSGQSGGDPTNGSGGHVGPMDANRDQILGPKASSGGLLQEKEQLDYAVTSLGMFLDLLLEKVELMASNSLSTNLLVTSILSSLAAYPQPLLRAVLTLPDVVFQPSVRGLFQAIASLRQKLDNIMPTLPGAEEAIILARRFLTERITANENGHHVGADKKKKRRDSVASTISQIGQEARAHKSSFTAAFSSMFRSRKNTPNSSPGPASFNSSMSSPPHSLLSHTLHQGGSNASHSSDAHSSSSLTESLNNGYNHGHSLSKEVRSQALAAVILEEWLLELAAIAQEQSNRQKEQIFEFGLGFDPHRNPFHHLSCSSSSRKTSDGSMRHHPEQQS</sequence>
<keyword evidence="5" id="KW-1185">Reference proteome</keyword>
<feature type="compositionally biased region" description="Low complexity" evidence="2">
    <location>
        <begin position="1015"/>
        <end position="1033"/>
    </location>
</feature>
<organism evidence="4 5">
    <name type="scientific">Tigriopus californicus</name>
    <name type="common">Marine copepod</name>
    <dbReference type="NCBI Taxonomy" id="6832"/>
    <lineage>
        <taxon>Eukaryota</taxon>
        <taxon>Metazoa</taxon>
        <taxon>Ecdysozoa</taxon>
        <taxon>Arthropoda</taxon>
        <taxon>Crustacea</taxon>
        <taxon>Multicrustacea</taxon>
        <taxon>Hexanauplia</taxon>
        <taxon>Copepoda</taxon>
        <taxon>Harpacticoida</taxon>
        <taxon>Harpacticidae</taxon>
        <taxon>Tigriopus</taxon>
    </lineage>
</organism>